<protein>
    <submittedName>
        <fullName evidence="1">YoaK family protein</fullName>
    </submittedName>
</protein>
<gene>
    <name evidence="1" type="ORF">WKI58_34330</name>
</gene>
<evidence type="ECO:0000313" key="2">
    <source>
        <dbReference type="Proteomes" id="UP001375539"/>
    </source>
</evidence>
<reference evidence="1" key="1">
    <citation type="submission" date="2024-03" db="EMBL/GenBank/DDBJ databases">
        <title>Novel Streptomyces species of biotechnological and ecological value are a feature of Machair soil.</title>
        <authorList>
            <person name="Prole J.R."/>
            <person name="Goodfellow M."/>
            <person name="Allenby N."/>
            <person name="Ward A.C."/>
        </authorList>
    </citation>
    <scope>NUCLEOTIDE SEQUENCE</scope>
    <source>
        <strain evidence="1">MS1.AVA.4</strain>
    </source>
</reference>
<organism evidence="1 2">
    <name type="scientific">Streptomyces pratisoli</name>
    <dbReference type="NCBI Taxonomy" id="3139917"/>
    <lineage>
        <taxon>Bacteria</taxon>
        <taxon>Bacillati</taxon>
        <taxon>Actinomycetota</taxon>
        <taxon>Actinomycetes</taxon>
        <taxon>Kitasatosporales</taxon>
        <taxon>Streptomycetaceae</taxon>
        <taxon>Streptomyces</taxon>
    </lineage>
</organism>
<keyword evidence="2" id="KW-1185">Reference proteome</keyword>
<comment type="caution">
    <text evidence="1">The sequence shown here is derived from an EMBL/GenBank/DDBJ whole genome shotgun (WGS) entry which is preliminary data.</text>
</comment>
<proteinExistence type="predicted"/>
<name>A0ACC6QTC8_9ACTN</name>
<sequence>MHPWSGRARSGQPDVGLPQRLVVRLLLVLTAAAGCLDAVCVIRLGGAFASIVTGNLVQLGRGIATPDGPLLVSAAVAVGGYAVGVAAGSAGQARRSAGWYRRTSLLVAAELALLACVAGGWPATGGDPGPYTAALLLAAAAAAMGMQSAITIGSGVRGASTTYLSGTLTTVVRGLTTGRPPRLAGAADGAARLGALLVGATVGALLLRFAPLWAPVLPAVLVGAVVVIASASPRGRVEEPRRRRRRAFLLRSHGGGPTAPPPRPPGKRSG</sequence>
<evidence type="ECO:0000313" key="1">
    <source>
        <dbReference type="EMBL" id="MEJ8661531.1"/>
    </source>
</evidence>
<accession>A0ACC6QTC8</accession>
<dbReference type="Proteomes" id="UP001375539">
    <property type="component" value="Unassembled WGS sequence"/>
</dbReference>
<dbReference type="EMBL" id="JBBKAI010000002">
    <property type="protein sequence ID" value="MEJ8661531.1"/>
    <property type="molecule type" value="Genomic_DNA"/>
</dbReference>